<protein>
    <submittedName>
        <fullName evidence="3">CENP-Q, a CENPA-CAD centromere complex subunit-domain-containing protein</fullName>
    </submittedName>
</protein>
<dbReference type="GO" id="GO:0003677">
    <property type="term" value="F:DNA binding"/>
    <property type="evidence" value="ECO:0007669"/>
    <property type="project" value="InterPro"/>
</dbReference>
<reference evidence="3" key="1">
    <citation type="submission" date="2023-06" db="EMBL/GenBank/DDBJ databases">
        <title>Genome-scale phylogeny and comparative genomics of the fungal order Sordariales.</title>
        <authorList>
            <consortium name="Lawrence Berkeley National Laboratory"/>
            <person name="Hensen N."/>
            <person name="Bonometti L."/>
            <person name="Westerberg I."/>
            <person name="Brannstrom I.O."/>
            <person name="Guillou S."/>
            <person name="Cros-Aarteil S."/>
            <person name="Calhoun S."/>
            <person name="Haridas S."/>
            <person name="Kuo A."/>
            <person name="Mondo S."/>
            <person name="Pangilinan J."/>
            <person name="Riley R."/>
            <person name="Labutti K."/>
            <person name="Andreopoulos B."/>
            <person name="Lipzen A."/>
            <person name="Chen C."/>
            <person name="Yanf M."/>
            <person name="Daum C."/>
            <person name="Ng V."/>
            <person name="Clum A."/>
            <person name="Steindorff A."/>
            <person name="Ohm R."/>
            <person name="Martin F."/>
            <person name="Silar P."/>
            <person name="Natvig D."/>
            <person name="Lalanne C."/>
            <person name="Gautier V."/>
            <person name="Ament-Velasquez S.L."/>
            <person name="Kruys A."/>
            <person name="Hutchinson M.I."/>
            <person name="Powell A.J."/>
            <person name="Barry K."/>
            <person name="Miller A.N."/>
            <person name="Grigoriev I.V."/>
            <person name="Debuchy R."/>
            <person name="Gladieux P."/>
            <person name="Thoren M.H."/>
            <person name="Johannesson H."/>
        </authorList>
    </citation>
    <scope>NUCLEOTIDE SEQUENCE</scope>
    <source>
        <strain evidence="3">CBS 540.89</strain>
    </source>
</reference>
<feature type="compositionally biased region" description="Basic and acidic residues" evidence="2">
    <location>
        <begin position="249"/>
        <end position="262"/>
    </location>
</feature>
<dbReference type="InterPro" id="IPR017956">
    <property type="entry name" value="AT_hook_DNA-bd_motif"/>
</dbReference>
<evidence type="ECO:0000256" key="1">
    <source>
        <dbReference type="SAM" id="Coils"/>
    </source>
</evidence>
<sequence>MAPDEANQKRKRGRPPGASKTDENVSIRGGEAVEQPVRDDNVEARTAPKRRGRPRKSDDSLPEEPAAEEPSAPQEEAPKRRGRPRRSLESAEVGGDSGTEEQPTQPVDTSETAPKSRGRPARIQAEQEAEESAAQAEETSNPEPKKRGRKARPQQAKEAVEEGSVAEVDEPTEAALKRKGRPARTQEVEQEAGPPNEEEAANPTDAAPKRRGRPARAQETEKEPEPTVAEPEESPNTGRKKRGWPAKDQGARPEEPEQIEARPRKRAKAAENIVEEHQQEEPRGRGRPSRKQAAAPQEDIEMGDAEPAEADGRRSRRGRASNEDESREEAAAEPGSQQKDKRAKNASKSKGRSGHVVQQEEAPQKEDESSVRGAAGAKGPRGTLTEVSVSEAQNQAGSSSRKDKQPKKKDQPQRETEPEEPQPQTKPQRRRRSSPEPSQDSIPDPLSTAKYRHLAPITRNIPRATIASKWTPLDTPAISTIDNLILDSYIPVLESLGGRSDTRYTQAQTILRTFANRLHSKLVKGMPFPPASIGTKTTKGVTISAQEAELNFEKVIDASSHLQRQLDPLLHSVALLKAEKEKEEAMLEADYRNLRRLEENARAQARGWKERGKRDHVLAPGRKDVTVGEYNPDEEAGLEVVKKEKQVQGSVFKGLGEGEEDGEEELMGLAKQIGNHMESMRGNLSQIDGVVPAIQKSRAALQGVLGRYLSEEAYEAVVLG</sequence>
<feature type="compositionally biased region" description="Acidic residues" evidence="2">
    <location>
        <begin position="298"/>
        <end position="309"/>
    </location>
</feature>
<name>A0AA40K681_9PEZI</name>
<feature type="compositionally biased region" description="Low complexity" evidence="2">
    <location>
        <begin position="191"/>
        <end position="206"/>
    </location>
</feature>
<dbReference type="InterPro" id="IPR025212">
    <property type="entry name" value="CAD_CENP-Q"/>
</dbReference>
<evidence type="ECO:0000256" key="2">
    <source>
        <dbReference type="SAM" id="MobiDB-lite"/>
    </source>
</evidence>
<feature type="compositionally biased region" description="Basic residues" evidence="2">
    <location>
        <begin position="341"/>
        <end position="353"/>
    </location>
</feature>
<organism evidence="3 4">
    <name type="scientific">Apiosordaria backusii</name>
    <dbReference type="NCBI Taxonomy" id="314023"/>
    <lineage>
        <taxon>Eukaryota</taxon>
        <taxon>Fungi</taxon>
        <taxon>Dikarya</taxon>
        <taxon>Ascomycota</taxon>
        <taxon>Pezizomycotina</taxon>
        <taxon>Sordariomycetes</taxon>
        <taxon>Sordariomycetidae</taxon>
        <taxon>Sordariales</taxon>
        <taxon>Lasiosphaeriaceae</taxon>
        <taxon>Apiosordaria</taxon>
    </lineage>
</organism>
<feature type="compositionally biased region" description="Basic and acidic residues" evidence="2">
    <location>
        <begin position="216"/>
        <end position="225"/>
    </location>
</feature>
<evidence type="ECO:0000313" key="4">
    <source>
        <dbReference type="Proteomes" id="UP001172159"/>
    </source>
</evidence>
<proteinExistence type="predicted"/>
<feature type="coiled-coil region" evidence="1">
    <location>
        <begin position="577"/>
        <end position="611"/>
    </location>
</feature>
<dbReference type="PRINTS" id="PR00929">
    <property type="entry name" value="ATHOOK"/>
</dbReference>
<dbReference type="EMBL" id="JAUKTV010000001">
    <property type="protein sequence ID" value="KAK0747478.1"/>
    <property type="molecule type" value="Genomic_DNA"/>
</dbReference>
<keyword evidence="4" id="KW-1185">Reference proteome</keyword>
<comment type="caution">
    <text evidence="3">The sequence shown here is derived from an EMBL/GenBank/DDBJ whole genome shotgun (WGS) entry which is preliminary data.</text>
</comment>
<dbReference type="Pfam" id="PF13094">
    <property type="entry name" value="CENP-Q"/>
    <property type="match status" value="1"/>
</dbReference>
<dbReference type="Proteomes" id="UP001172159">
    <property type="component" value="Unassembled WGS sequence"/>
</dbReference>
<keyword evidence="1" id="KW-0175">Coiled coil</keyword>
<dbReference type="SMART" id="SM00384">
    <property type="entry name" value="AT_hook"/>
    <property type="match status" value="7"/>
</dbReference>
<feature type="compositionally biased region" description="Polar residues" evidence="2">
    <location>
        <begin position="385"/>
        <end position="397"/>
    </location>
</feature>
<evidence type="ECO:0000313" key="3">
    <source>
        <dbReference type="EMBL" id="KAK0747478.1"/>
    </source>
</evidence>
<feature type="compositionally biased region" description="Basic and acidic residues" evidence="2">
    <location>
        <begin position="274"/>
        <end position="284"/>
    </location>
</feature>
<accession>A0AA40K681</accession>
<feature type="compositionally biased region" description="Basic and acidic residues" evidence="2">
    <location>
        <begin position="400"/>
        <end position="416"/>
    </location>
</feature>
<dbReference type="AlphaFoldDB" id="A0AA40K681"/>
<feature type="region of interest" description="Disordered" evidence="2">
    <location>
        <begin position="1"/>
        <end position="454"/>
    </location>
</feature>
<feature type="compositionally biased region" description="Polar residues" evidence="2">
    <location>
        <begin position="100"/>
        <end position="113"/>
    </location>
</feature>
<gene>
    <name evidence="3" type="ORF">B0T21DRAFT_418058</name>
</gene>
<feature type="compositionally biased region" description="Basic and acidic residues" evidence="2">
    <location>
        <begin position="320"/>
        <end position="330"/>
    </location>
</feature>